<dbReference type="Proteomes" id="UP001626550">
    <property type="component" value="Unassembled WGS sequence"/>
</dbReference>
<proteinExistence type="predicted"/>
<sequence length="218" mass="24988">MNWFLQAKTNHLKSIRLSKSGLTDFIVLLVHCVESPVAGMLMELHQDFATAVTKLTKMVKSCSYATPFTCRVRVTNAAVSLLGASIEQPETYHREIFRTSVQELSCTWLRHKQHSDELTLDWRYAQVDVWHPFGADFSVEFPVLARFMQKSSSDPILWLHSGPKPAPECRNVWKIKMSLPEIDLYIEDRSFLVLLHSLQQLIQCCLDSPQQTPANQVE</sequence>
<dbReference type="AlphaFoldDB" id="A0ABD2PN34"/>
<evidence type="ECO:0000313" key="2">
    <source>
        <dbReference type="Proteomes" id="UP001626550"/>
    </source>
</evidence>
<comment type="caution">
    <text evidence="1">The sequence shown here is derived from an EMBL/GenBank/DDBJ whole genome shotgun (WGS) entry which is preliminary data.</text>
</comment>
<keyword evidence="2" id="KW-1185">Reference proteome</keyword>
<name>A0ABD2PN34_9PLAT</name>
<reference evidence="1 2" key="1">
    <citation type="submission" date="2024-11" db="EMBL/GenBank/DDBJ databases">
        <title>Adaptive evolution of stress response genes in parasites aligns with host niche diversity.</title>
        <authorList>
            <person name="Hahn C."/>
            <person name="Resl P."/>
        </authorList>
    </citation>
    <scope>NUCLEOTIDE SEQUENCE [LARGE SCALE GENOMIC DNA]</scope>
    <source>
        <strain evidence="1">EGGRZ-B1_66</strain>
        <tissue evidence="1">Body</tissue>
    </source>
</reference>
<organism evidence="1 2">
    <name type="scientific">Cichlidogyrus casuarinus</name>
    <dbReference type="NCBI Taxonomy" id="1844966"/>
    <lineage>
        <taxon>Eukaryota</taxon>
        <taxon>Metazoa</taxon>
        <taxon>Spiralia</taxon>
        <taxon>Lophotrochozoa</taxon>
        <taxon>Platyhelminthes</taxon>
        <taxon>Monogenea</taxon>
        <taxon>Monopisthocotylea</taxon>
        <taxon>Dactylogyridea</taxon>
        <taxon>Ancyrocephalidae</taxon>
        <taxon>Cichlidogyrus</taxon>
    </lineage>
</organism>
<protein>
    <submittedName>
        <fullName evidence="1">Uncharacterized protein</fullName>
    </submittedName>
</protein>
<evidence type="ECO:0000313" key="1">
    <source>
        <dbReference type="EMBL" id="KAL3307131.1"/>
    </source>
</evidence>
<gene>
    <name evidence="1" type="ORF">Ciccas_014363</name>
</gene>
<accession>A0ABD2PN34</accession>
<dbReference type="EMBL" id="JBJKFK010008241">
    <property type="protein sequence ID" value="KAL3307131.1"/>
    <property type="molecule type" value="Genomic_DNA"/>
</dbReference>